<organism evidence="6 7">
    <name type="scientific">Halopiger xanaduensis (strain DSM 18323 / JCM 14033 / SH-6)</name>
    <dbReference type="NCBI Taxonomy" id="797210"/>
    <lineage>
        <taxon>Archaea</taxon>
        <taxon>Methanobacteriati</taxon>
        <taxon>Methanobacteriota</taxon>
        <taxon>Stenosarchaea group</taxon>
        <taxon>Halobacteria</taxon>
        <taxon>Halobacteriales</taxon>
        <taxon>Natrialbaceae</taxon>
        <taxon>Halopiger</taxon>
    </lineage>
</organism>
<dbReference type="Pfam" id="PF01321">
    <property type="entry name" value="Creatinase_N"/>
    <property type="match status" value="1"/>
</dbReference>
<dbReference type="CDD" id="cd01092">
    <property type="entry name" value="APP-like"/>
    <property type="match status" value="1"/>
</dbReference>
<dbReference type="AlphaFoldDB" id="F8D5Y0"/>
<dbReference type="EMBL" id="CP002839">
    <property type="protein sequence ID" value="AEH37707.1"/>
    <property type="molecule type" value="Genomic_DNA"/>
</dbReference>
<dbReference type="InterPro" id="IPR050659">
    <property type="entry name" value="Peptidase_M24B"/>
</dbReference>
<proteinExistence type="inferred from homology"/>
<feature type="domain" description="Creatinase N-terminal" evidence="5">
    <location>
        <begin position="8"/>
        <end position="161"/>
    </location>
</feature>
<name>F8D5Y0_HALXS</name>
<dbReference type="PROSITE" id="PS00491">
    <property type="entry name" value="PROLINE_PEPTIDASE"/>
    <property type="match status" value="1"/>
</dbReference>
<dbReference type="InterPro" id="IPR000994">
    <property type="entry name" value="Pept_M24"/>
</dbReference>
<dbReference type="Gene3D" id="3.40.350.10">
    <property type="entry name" value="Creatinase/prolidase N-terminal domain"/>
    <property type="match status" value="1"/>
</dbReference>
<dbReference type="GO" id="GO:0046872">
    <property type="term" value="F:metal ion binding"/>
    <property type="evidence" value="ECO:0007669"/>
    <property type="project" value="UniProtKB-KW"/>
</dbReference>
<evidence type="ECO:0000256" key="2">
    <source>
        <dbReference type="ARBA" id="ARBA00022801"/>
    </source>
</evidence>
<dbReference type="InterPro" id="IPR001131">
    <property type="entry name" value="Peptidase_M24B_aminopep-P_CS"/>
</dbReference>
<reference evidence="6 7" key="1">
    <citation type="journal article" date="2012" name="Stand. Genomic Sci.">
        <title>Complete genome sequence of Halopiger xanaduensis type strain (SH-6(T)).</title>
        <authorList>
            <person name="Anderson I."/>
            <person name="Tindall B.J."/>
            <person name="Rohde M."/>
            <person name="Lucas S."/>
            <person name="Han J."/>
            <person name="Lapidus A."/>
            <person name="Cheng J.F."/>
            <person name="Goodwin L."/>
            <person name="Pitluck S."/>
            <person name="Peters L."/>
            <person name="Pati A."/>
            <person name="Mikhailova N."/>
            <person name="Pagani I."/>
            <person name="Teshima H."/>
            <person name="Han C."/>
            <person name="Tapia R."/>
            <person name="Land M."/>
            <person name="Woyke T."/>
            <person name="Klenk H.P."/>
            <person name="Kyrpides N."/>
            <person name="Ivanova N."/>
        </authorList>
    </citation>
    <scope>NUCLEOTIDE SEQUENCE [LARGE SCALE GENOMIC DNA]</scope>
    <source>
        <strain evidence="7">DSM 18323 / JCM 14033 / SH-6</strain>
    </source>
</reference>
<sequence length="405" mass="43828">MNAPFDQRLAACRRRLEEADADLAVCFPSPNLTYLTGFEESPSERHLLLFVPRAGTDADPTLVAPAMYEFQLAALPPSTLEVRLWVDDEDPLETVARTLEGYVDVDGARAHASEDNDSSAKRGPTVLVDDRMWATFTQDLRTLLPDAEFGLASAVLEDLRIRKDDLELETLRRAAELADRVSLEIRERGDDLVGTTEAELAAEIERLLAEYGGGGPAFETIVASGPNGARPHHHSGAREIERGDPIVLDFGAFVAADLEGDGGGTARYPGDQTRTIVVGEPPTEYERVHEVVAEAQQAAVEAVEPGVPAEAVDRAAREVIEDAGYGDAFVHRTGHGVGLEVHEAPYIVDGNDRELEPGMVFSVEPGIYLEGRFGVRIEDLVAVTENGAARLNDSPRGWETGAGVR</sequence>
<dbReference type="HOGENOM" id="CLU_017266_4_1_2"/>
<accession>F8D5Y0</accession>
<dbReference type="KEGG" id="hxa:Halxa_3093"/>
<dbReference type="GeneID" id="10798044"/>
<evidence type="ECO:0000256" key="3">
    <source>
        <dbReference type="RuleBase" id="RU000590"/>
    </source>
</evidence>
<dbReference type="Pfam" id="PF00557">
    <property type="entry name" value="Peptidase_M24"/>
    <property type="match status" value="1"/>
</dbReference>
<evidence type="ECO:0000313" key="7">
    <source>
        <dbReference type="Proteomes" id="UP000006794"/>
    </source>
</evidence>
<dbReference type="PANTHER" id="PTHR46112:SF3">
    <property type="entry name" value="AMINOPEPTIDASE YPDF"/>
    <property type="match status" value="1"/>
</dbReference>
<keyword evidence="1 3" id="KW-0479">Metal-binding</keyword>
<protein>
    <submittedName>
        <fullName evidence="6">Peptidase M24</fullName>
    </submittedName>
</protein>
<dbReference type="eggNOG" id="arCOG01000">
    <property type="taxonomic scope" value="Archaea"/>
</dbReference>
<gene>
    <name evidence="6" type="ordered locus">Halxa_3093</name>
</gene>
<dbReference type="MEROPS" id="M24.034"/>
<evidence type="ECO:0000256" key="1">
    <source>
        <dbReference type="ARBA" id="ARBA00022723"/>
    </source>
</evidence>
<dbReference type="InterPro" id="IPR036005">
    <property type="entry name" value="Creatinase/aminopeptidase-like"/>
</dbReference>
<dbReference type="PANTHER" id="PTHR46112">
    <property type="entry name" value="AMINOPEPTIDASE"/>
    <property type="match status" value="1"/>
</dbReference>
<dbReference type="SUPFAM" id="SSF53092">
    <property type="entry name" value="Creatinase/prolidase N-terminal domain"/>
    <property type="match status" value="1"/>
</dbReference>
<feature type="domain" description="Peptidase M24" evidence="4">
    <location>
        <begin position="170"/>
        <end position="385"/>
    </location>
</feature>
<dbReference type="InterPro" id="IPR000587">
    <property type="entry name" value="Creatinase_N"/>
</dbReference>
<evidence type="ECO:0000259" key="4">
    <source>
        <dbReference type="Pfam" id="PF00557"/>
    </source>
</evidence>
<dbReference type="Gene3D" id="3.90.230.10">
    <property type="entry name" value="Creatinase/methionine aminopeptidase superfamily"/>
    <property type="match status" value="1"/>
</dbReference>
<dbReference type="SUPFAM" id="SSF55920">
    <property type="entry name" value="Creatinase/aminopeptidase"/>
    <property type="match status" value="1"/>
</dbReference>
<evidence type="ECO:0000259" key="5">
    <source>
        <dbReference type="Pfam" id="PF01321"/>
    </source>
</evidence>
<evidence type="ECO:0000313" key="6">
    <source>
        <dbReference type="EMBL" id="AEH37707.1"/>
    </source>
</evidence>
<dbReference type="InterPro" id="IPR029149">
    <property type="entry name" value="Creatin/AminoP/Spt16_N"/>
</dbReference>
<dbReference type="GO" id="GO:0016787">
    <property type="term" value="F:hydrolase activity"/>
    <property type="evidence" value="ECO:0007669"/>
    <property type="project" value="UniProtKB-KW"/>
</dbReference>
<keyword evidence="7" id="KW-1185">Reference proteome</keyword>
<comment type="similarity">
    <text evidence="3">Belongs to the peptidase M24B family.</text>
</comment>
<dbReference type="Proteomes" id="UP000006794">
    <property type="component" value="Chromosome"/>
</dbReference>
<dbReference type="STRING" id="797210.Halxa_3093"/>
<dbReference type="OrthoDB" id="1346at2157"/>
<keyword evidence="2" id="KW-0378">Hydrolase</keyword>
<dbReference type="RefSeq" id="WP_013880597.1">
    <property type="nucleotide sequence ID" value="NC_015666.1"/>
</dbReference>